<evidence type="ECO:0000256" key="1">
    <source>
        <dbReference type="ARBA" id="ARBA00004651"/>
    </source>
</evidence>
<evidence type="ECO:0000256" key="2">
    <source>
        <dbReference type="ARBA" id="ARBA00005236"/>
    </source>
</evidence>
<evidence type="ECO:0000256" key="7">
    <source>
        <dbReference type="SAM" id="Phobius"/>
    </source>
</evidence>
<proteinExistence type="inferred from homology"/>
<name>A0ABN0ZAT9_9BACI</name>
<comment type="caution">
    <text evidence="9">The sequence shown here is derived from an EMBL/GenBank/DDBJ whole genome shotgun (WGS) entry which is preliminary data.</text>
</comment>
<feature type="transmembrane region" description="Helical" evidence="7">
    <location>
        <begin position="264"/>
        <end position="294"/>
    </location>
</feature>
<dbReference type="RefSeq" id="WP_343752523.1">
    <property type="nucleotide sequence ID" value="NZ_BAAADM010000046.1"/>
</dbReference>
<keyword evidence="5 7" id="KW-1133">Transmembrane helix</keyword>
<accession>A0ABN0ZAT9</accession>
<feature type="transmembrane region" description="Helical" evidence="7">
    <location>
        <begin position="741"/>
        <end position="765"/>
    </location>
</feature>
<keyword evidence="3" id="KW-1003">Cell membrane</keyword>
<feature type="domain" description="ABC3 transporter permease C-terminal" evidence="8">
    <location>
        <begin position="659"/>
        <end position="775"/>
    </location>
</feature>
<comment type="similarity">
    <text evidence="2">Belongs to the ABC-4 integral membrane protein family. LolC/E subfamily.</text>
</comment>
<dbReference type="EMBL" id="BAAADM010000046">
    <property type="protein sequence ID" value="GAA0441320.1"/>
    <property type="molecule type" value="Genomic_DNA"/>
</dbReference>
<protein>
    <submittedName>
        <fullName evidence="9">FtsX-like permease family protein</fullName>
    </submittedName>
</protein>
<dbReference type="Pfam" id="PF02687">
    <property type="entry name" value="FtsX"/>
    <property type="match status" value="2"/>
</dbReference>
<feature type="transmembrane region" description="Helical" evidence="7">
    <location>
        <begin position="213"/>
        <end position="236"/>
    </location>
</feature>
<dbReference type="PANTHER" id="PTHR30489">
    <property type="entry name" value="LIPOPROTEIN-RELEASING SYSTEM TRANSMEMBRANE PROTEIN LOLE"/>
    <property type="match status" value="1"/>
</dbReference>
<evidence type="ECO:0000256" key="3">
    <source>
        <dbReference type="ARBA" id="ARBA00022475"/>
    </source>
</evidence>
<evidence type="ECO:0000259" key="8">
    <source>
        <dbReference type="Pfam" id="PF02687"/>
    </source>
</evidence>
<evidence type="ECO:0000256" key="4">
    <source>
        <dbReference type="ARBA" id="ARBA00022692"/>
    </source>
</evidence>
<reference evidence="9 10" key="1">
    <citation type="journal article" date="2019" name="Int. J. Syst. Evol. Microbiol.">
        <title>The Global Catalogue of Microorganisms (GCM) 10K type strain sequencing project: providing services to taxonomists for standard genome sequencing and annotation.</title>
        <authorList>
            <consortium name="The Broad Institute Genomics Platform"/>
            <consortium name="The Broad Institute Genome Sequencing Center for Infectious Disease"/>
            <person name="Wu L."/>
            <person name="Ma J."/>
        </authorList>
    </citation>
    <scope>NUCLEOTIDE SEQUENCE [LARGE SCALE GENOMIC DNA]</scope>
    <source>
        <strain evidence="9 10">JCM 12149</strain>
    </source>
</reference>
<dbReference type="InterPro" id="IPR051447">
    <property type="entry name" value="Lipoprotein-release_system"/>
</dbReference>
<sequence>MEAIQSDEETEDVVLSNNLGYARLEGSDNDYKPYVFVKAFNDQAERTFPTELTKGERPENSNEVVVSKHIATDANVSLNIGDTLKLGIGKRVAGKSAQPLDQTNPLQTTEAGKNIETLKNKQTKTFTVVGVMERPSWEPLSAPGYTVMTHLDKTSMEDNETVNASVILKDVNQSLFDHAHELAANQNIKDVQFNNGLLRYYGVTDNQGLQTTLYSLAAIIITIIVVGSVSLIYNAFAISVAERSRHLGMLSSVGATKKQKRNSVFFEGAIIGAIGIPLGVVSGIVGIGITFHFINSLIQNVFDFDQNMTVVVTPWSIITACLVSILTIFISTYIPARRASKVSAIDAIRQAADVKLSRKKVKTSKLTRKLFGIEAEIGLKNLKRNRRRYRATIFSLAISIVLFLSVSYFTENLQKSYDLSQADIDYDIKMFTSNGFSEPFVDGVKALDTVSEYTRVKELKTRSMVAKEKTGEELQGGNHAFEDGKYEYIIRLHALDDDSLKAYAKKTKADFAQLTDPDSRSGIVIDTIDYRDPDTGKFKVTKVIHADIGQTLELTSENNDDLGDIQIAALTNTAPTGIKPSNAGVLNIVVSQQTMNQILEHDSVGNVDTNIYLSSDDPLKTQKQLEKIKKSNFPIYNVYQRRQRMEQMTLLMSVFVYGFIALITAISVANIFNTISTSISLRKREFAMLKSVGMTPKSFNKMINYESLFYGIKSLLYGLPISIGIMYLIHQSLMNTFDYAFSLPWMDILFVTIGVFIIVGSAMLYSSAKVKKENIIDALKQENV</sequence>
<keyword evidence="6 7" id="KW-0472">Membrane</keyword>
<evidence type="ECO:0000313" key="9">
    <source>
        <dbReference type="EMBL" id="GAA0441320.1"/>
    </source>
</evidence>
<evidence type="ECO:0000256" key="6">
    <source>
        <dbReference type="ARBA" id="ARBA00023136"/>
    </source>
</evidence>
<dbReference type="PANTHER" id="PTHR30489:SF0">
    <property type="entry name" value="LIPOPROTEIN-RELEASING SYSTEM TRANSMEMBRANE PROTEIN LOLE"/>
    <property type="match status" value="1"/>
</dbReference>
<feature type="domain" description="ABC3 transporter permease C-terminal" evidence="8">
    <location>
        <begin position="219"/>
        <end position="343"/>
    </location>
</feature>
<dbReference type="InterPro" id="IPR003838">
    <property type="entry name" value="ABC3_permease_C"/>
</dbReference>
<gene>
    <name evidence="9" type="ORF">GCM10008983_18060</name>
</gene>
<evidence type="ECO:0000256" key="5">
    <source>
        <dbReference type="ARBA" id="ARBA00022989"/>
    </source>
</evidence>
<dbReference type="Proteomes" id="UP001501459">
    <property type="component" value="Unassembled WGS sequence"/>
</dbReference>
<feature type="transmembrane region" description="Helical" evidence="7">
    <location>
        <begin position="314"/>
        <end position="334"/>
    </location>
</feature>
<feature type="transmembrane region" description="Helical" evidence="7">
    <location>
        <begin position="707"/>
        <end position="729"/>
    </location>
</feature>
<feature type="transmembrane region" description="Helical" evidence="7">
    <location>
        <begin position="650"/>
        <end position="672"/>
    </location>
</feature>
<keyword evidence="4 7" id="KW-0812">Transmembrane</keyword>
<feature type="transmembrane region" description="Helical" evidence="7">
    <location>
        <begin position="389"/>
        <end position="409"/>
    </location>
</feature>
<comment type="subcellular location">
    <subcellularLocation>
        <location evidence="1">Cell membrane</location>
        <topology evidence="1">Multi-pass membrane protein</topology>
    </subcellularLocation>
</comment>
<keyword evidence="10" id="KW-1185">Reference proteome</keyword>
<evidence type="ECO:0000313" key="10">
    <source>
        <dbReference type="Proteomes" id="UP001501459"/>
    </source>
</evidence>
<organism evidence="9 10">
    <name type="scientific">Lentibacillus halophilus</name>
    <dbReference type="NCBI Taxonomy" id="295065"/>
    <lineage>
        <taxon>Bacteria</taxon>
        <taxon>Bacillati</taxon>
        <taxon>Bacillota</taxon>
        <taxon>Bacilli</taxon>
        <taxon>Bacillales</taxon>
        <taxon>Bacillaceae</taxon>
        <taxon>Lentibacillus</taxon>
    </lineage>
</organism>